<dbReference type="RefSeq" id="XP_002905996.1">
    <property type="nucleotide sequence ID" value="XM_002905950.1"/>
</dbReference>
<name>D0N135_PHYIT</name>
<accession>D0N135</accession>
<dbReference type="HOGENOM" id="CLU_021192_3_2_1"/>
<organism evidence="2 3">
    <name type="scientific">Phytophthora infestans (strain T30-4)</name>
    <name type="common">Potato late blight agent</name>
    <dbReference type="NCBI Taxonomy" id="403677"/>
    <lineage>
        <taxon>Eukaryota</taxon>
        <taxon>Sar</taxon>
        <taxon>Stramenopiles</taxon>
        <taxon>Oomycota</taxon>
        <taxon>Peronosporomycetes</taxon>
        <taxon>Peronosporales</taxon>
        <taxon>Peronosporaceae</taxon>
        <taxon>Phytophthora</taxon>
    </lineage>
</organism>
<reference evidence="3" key="1">
    <citation type="journal article" date="2009" name="Nature">
        <title>Genome sequence and analysis of the Irish potato famine pathogen Phytophthora infestans.</title>
        <authorList>
            <consortium name="The Broad Institute Genome Sequencing Platform"/>
            <person name="Haas B.J."/>
            <person name="Kamoun S."/>
            <person name="Zody M.C."/>
            <person name="Jiang R.H."/>
            <person name="Handsaker R.E."/>
            <person name="Cano L.M."/>
            <person name="Grabherr M."/>
            <person name="Kodira C.D."/>
            <person name="Raffaele S."/>
            <person name="Torto-Alalibo T."/>
            <person name="Bozkurt T.O."/>
            <person name="Ah-Fong A.M."/>
            <person name="Alvarado L."/>
            <person name="Anderson V.L."/>
            <person name="Armstrong M.R."/>
            <person name="Avrova A."/>
            <person name="Baxter L."/>
            <person name="Beynon J."/>
            <person name="Boevink P.C."/>
            <person name="Bollmann S.R."/>
            <person name="Bos J.I."/>
            <person name="Bulone V."/>
            <person name="Cai G."/>
            <person name="Cakir C."/>
            <person name="Carrington J.C."/>
            <person name="Chawner M."/>
            <person name="Conti L."/>
            <person name="Costanzo S."/>
            <person name="Ewan R."/>
            <person name="Fahlgren N."/>
            <person name="Fischbach M.A."/>
            <person name="Fugelstad J."/>
            <person name="Gilroy E.M."/>
            <person name="Gnerre S."/>
            <person name="Green P.J."/>
            <person name="Grenville-Briggs L.J."/>
            <person name="Griffith J."/>
            <person name="Grunwald N.J."/>
            <person name="Horn K."/>
            <person name="Horner N.R."/>
            <person name="Hu C.H."/>
            <person name="Huitema E."/>
            <person name="Jeong D.H."/>
            <person name="Jones A.M."/>
            <person name="Jones J.D."/>
            <person name="Jones R.W."/>
            <person name="Karlsson E.K."/>
            <person name="Kunjeti S.G."/>
            <person name="Lamour K."/>
            <person name="Liu Z."/>
            <person name="Ma L."/>
            <person name="Maclean D."/>
            <person name="Chibucos M.C."/>
            <person name="McDonald H."/>
            <person name="McWalters J."/>
            <person name="Meijer H.J."/>
            <person name="Morgan W."/>
            <person name="Morris P.F."/>
            <person name="Munro C.A."/>
            <person name="O'Neill K."/>
            <person name="Ospina-Giraldo M."/>
            <person name="Pinzon A."/>
            <person name="Pritchard L."/>
            <person name="Ramsahoye B."/>
            <person name="Ren Q."/>
            <person name="Restrepo S."/>
            <person name="Roy S."/>
            <person name="Sadanandom A."/>
            <person name="Savidor A."/>
            <person name="Schornack S."/>
            <person name="Schwartz D.C."/>
            <person name="Schumann U.D."/>
            <person name="Schwessinger B."/>
            <person name="Seyer L."/>
            <person name="Sharpe T."/>
            <person name="Silvar C."/>
            <person name="Song J."/>
            <person name="Studholme D.J."/>
            <person name="Sykes S."/>
            <person name="Thines M."/>
            <person name="van de Vondervoort P.J."/>
            <person name="Phuntumart V."/>
            <person name="Wawra S."/>
            <person name="Weide R."/>
            <person name="Win J."/>
            <person name="Young C."/>
            <person name="Zhou S."/>
            <person name="Fry W."/>
            <person name="Meyers B.C."/>
            <person name="van West P."/>
            <person name="Ristaino J."/>
            <person name="Govers F."/>
            <person name="Birch P.R."/>
            <person name="Whisson S.C."/>
            <person name="Judelson H.S."/>
            <person name="Nusbaum C."/>
        </authorList>
    </citation>
    <scope>NUCLEOTIDE SEQUENCE [LARGE SCALE GENOMIC DNA]</scope>
    <source>
        <strain evidence="3">T30-4</strain>
    </source>
</reference>
<feature type="signal peptide" evidence="1">
    <location>
        <begin position="1"/>
        <end position="29"/>
    </location>
</feature>
<dbReference type="AlphaFoldDB" id="D0N135"/>
<keyword evidence="1" id="KW-0732">Signal</keyword>
<dbReference type="GO" id="GO:0005576">
    <property type="term" value="C:extracellular region"/>
    <property type="evidence" value="ECO:0007669"/>
    <property type="project" value="UniProtKB-SubCell"/>
</dbReference>
<protein>
    <submittedName>
        <fullName evidence="2">Secreted RxLR effector peptide protein, putative</fullName>
    </submittedName>
</protein>
<dbReference type="GeneID" id="9480033"/>
<dbReference type="Proteomes" id="UP000006643">
    <property type="component" value="Unassembled WGS sequence"/>
</dbReference>
<evidence type="ECO:0000256" key="1">
    <source>
        <dbReference type="SAM" id="SignalP"/>
    </source>
</evidence>
<feature type="chain" id="PRO_5003012828" evidence="1">
    <location>
        <begin position="30"/>
        <end position="575"/>
    </location>
</feature>
<sequence length="575" mass="64975">MASKFVPIRFAHYGLLLAAVALLITVSRATPLTSTHPKFETPRRITNTDLVETQSSSNYDGELRGISSMTKINNVAKVGTKKLKKVAEGVKTKLAPNKQSAVDTQFKEFVDKVQGDLFNNAQFADWVKFVFKVYNHNDEAAHAALVTTMVAHYGDEYLASMLAATKGSNMITTFRLKEAQINSWKASGKTPVDVYKILHVDAEASDLLKSPTLKTWISYVVKLKENPYELLLLNLKTHYDDAALAQMFAVAKGDAATTALAGKMETLLLKKWQEKDKTMIDVFQLLKLNTKSPKELLVSPVLSTWMSYTLLLKKNPYELLFKAIKKTGIDDAGLARMVGTAEQIDSNTARKIQHQQFKIWKREGKSPTDVFRLLGLKKEGDNLFESPVWSTWTGYLDRTDRTAVYKETILVLKTQFGDERLTNIISKAKDVDSTADTAEKLERSFWWAMGLTSDDLFNLLKLKHKGFESPDLRSWVAYVRELNSFRKSPDEFMVIKQLENHYGDVKLARMLAKSKQQGRVGGFLNELQSLQFKALMDREVHPTTLANKSRPKHPIDNTVHLAFKRYASRAPEPPI</sequence>
<dbReference type="KEGG" id="pif:PITG_22740"/>
<proteinExistence type="predicted"/>
<dbReference type="OrthoDB" id="101245at2759"/>
<dbReference type="GO" id="GO:0043657">
    <property type="term" value="C:host cell"/>
    <property type="evidence" value="ECO:0007669"/>
    <property type="project" value="UniProtKB-SubCell"/>
</dbReference>
<dbReference type="OMA" id="ITIMQEL"/>
<evidence type="ECO:0000313" key="3">
    <source>
        <dbReference type="Proteomes" id="UP000006643"/>
    </source>
</evidence>
<gene>
    <name evidence="2" type="ORF">PITG_22740</name>
</gene>
<keyword evidence="3" id="KW-1185">Reference proteome</keyword>
<evidence type="ECO:0000313" key="2">
    <source>
        <dbReference type="EMBL" id="EEY67348.1"/>
    </source>
</evidence>
<dbReference type="InParanoid" id="D0N135"/>
<dbReference type="EMBL" id="DS028122">
    <property type="protein sequence ID" value="EEY67348.1"/>
    <property type="molecule type" value="Genomic_DNA"/>
</dbReference>
<dbReference type="VEuPathDB" id="FungiDB:PITG_22740"/>